<feature type="transmembrane region" description="Helical" evidence="7">
    <location>
        <begin position="247"/>
        <end position="268"/>
    </location>
</feature>
<dbReference type="PANTHER" id="PTHR43386:SF1">
    <property type="entry name" value="D,D-DIPEPTIDE TRANSPORT SYSTEM PERMEASE PROTEIN DDPC-RELATED"/>
    <property type="match status" value="1"/>
</dbReference>
<evidence type="ECO:0000313" key="9">
    <source>
        <dbReference type="EMBL" id="RJG38270.1"/>
    </source>
</evidence>
<organism evidence="9 10">
    <name type="scientific">Motilimonas pumila</name>
    <dbReference type="NCBI Taxonomy" id="2303987"/>
    <lineage>
        <taxon>Bacteria</taxon>
        <taxon>Pseudomonadati</taxon>
        <taxon>Pseudomonadota</taxon>
        <taxon>Gammaproteobacteria</taxon>
        <taxon>Alteromonadales</taxon>
        <taxon>Alteromonadales genera incertae sedis</taxon>
        <taxon>Motilimonas</taxon>
    </lineage>
</organism>
<evidence type="ECO:0000256" key="7">
    <source>
        <dbReference type="RuleBase" id="RU363032"/>
    </source>
</evidence>
<comment type="caution">
    <text evidence="9">The sequence shown here is derived from an EMBL/GenBank/DDBJ whole genome shotgun (WGS) entry which is preliminary data.</text>
</comment>
<protein>
    <submittedName>
        <fullName evidence="9">ABC transporter permease</fullName>
    </submittedName>
</protein>
<keyword evidence="2 7" id="KW-0813">Transport</keyword>
<dbReference type="Gene3D" id="1.10.3720.10">
    <property type="entry name" value="MetI-like"/>
    <property type="match status" value="1"/>
</dbReference>
<feature type="transmembrane region" description="Helical" evidence="7">
    <location>
        <begin position="187"/>
        <end position="208"/>
    </location>
</feature>
<keyword evidence="4 7" id="KW-0812">Transmembrane</keyword>
<reference evidence="9 10" key="1">
    <citation type="submission" date="2018-09" db="EMBL/GenBank/DDBJ databases">
        <authorList>
            <person name="Wang F."/>
        </authorList>
    </citation>
    <scope>NUCLEOTIDE SEQUENCE [LARGE SCALE GENOMIC DNA]</scope>
    <source>
        <strain evidence="9 10">PLHSC7-2</strain>
    </source>
</reference>
<evidence type="ECO:0000256" key="2">
    <source>
        <dbReference type="ARBA" id="ARBA00022448"/>
    </source>
</evidence>
<evidence type="ECO:0000256" key="5">
    <source>
        <dbReference type="ARBA" id="ARBA00022989"/>
    </source>
</evidence>
<evidence type="ECO:0000256" key="4">
    <source>
        <dbReference type="ARBA" id="ARBA00022692"/>
    </source>
</evidence>
<evidence type="ECO:0000256" key="6">
    <source>
        <dbReference type="ARBA" id="ARBA00023136"/>
    </source>
</evidence>
<reference evidence="9 10" key="2">
    <citation type="submission" date="2019-01" db="EMBL/GenBank/DDBJ databases">
        <title>Motilimonas pumilus sp. nov., isolated from the gut of sea cucumber (Apostichopus japonicus).</title>
        <authorList>
            <person name="Wang F.-Q."/>
            <person name="Ren L.-H."/>
            <person name="Lin Y.-W."/>
            <person name="Sun G.-H."/>
            <person name="Du Z.-J."/>
            <person name="Zhao J.-X."/>
            <person name="Liu X.-J."/>
            <person name="Liu L.-J."/>
        </authorList>
    </citation>
    <scope>NUCLEOTIDE SEQUENCE [LARGE SCALE GENOMIC DNA]</scope>
    <source>
        <strain evidence="9 10">PLHSC7-2</strain>
    </source>
</reference>
<proteinExistence type="inferred from homology"/>
<comment type="similarity">
    <text evidence="7">Belongs to the binding-protein-dependent transport system permease family.</text>
</comment>
<dbReference type="InterPro" id="IPR000515">
    <property type="entry name" value="MetI-like"/>
</dbReference>
<dbReference type="AlphaFoldDB" id="A0A418Y9T3"/>
<feature type="transmembrane region" description="Helical" evidence="7">
    <location>
        <begin position="14"/>
        <end position="34"/>
    </location>
</feature>
<evidence type="ECO:0000313" key="10">
    <source>
        <dbReference type="Proteomes" id="UP000283255"/>
    </source>
</evidence>
<dbReference type="SUPFAM" id="SSF161098">
    <property type="entry name" value="MetI-like"/>
    <property type="match status" value="1"/>
</dbReference>
<evidence type="ECO:0000259" key="8">
    <source>
        <dbReference type="PROSITE" id="PS50928"/>
    </source>
</evidence>
<accession>A0A418Y9T3</accession>
<dbReference type="PANTHER" id="PTHR43386">
    <property type="entry name" value="OLIGOPEPTIDE TRANSPORT SYSTEM PERMEASE PROTEIN APPC"/>
    <property type="match status" value="1"/>
</dbReference>
<dbReference type="OrthoDB" id="9805884at2"/>
<dbReference type="Proteomes" id="UP000283255">
    <property type="component" value="Unassembled WGS sequence"/>
</dbReference>
<dbReference type="InterPro" id="IPR035906">
    <property type="entry name" value="MetI-like_sf"/>
</dbReference>
<feature type="transmembrane region" description="Helical" evidence="7">
    <location>
        <begin position="108"/>
        <end position="132"/>
    </location>
</feature>
<keyword evidence="10" id="KW-1185">Reference proteome</keyword>
<keyword evidence="5 7" id="KW-1133">Transmembrane helix</keyword>
<dbReference type="CDD" id="cd06261">
    <property type="entry name" value="TM_PBP2"/>
    <property type="match status" value="1"/>
</dbReference>
<dbReference type="RefSeq" id="WP_119912408.1">
    <property type="nucleotide sequence ID" value="NZ_QZCH01000042.1"/>
</dbReference>
<feature type="transmembrane region" description="Helical" evidence="7">
    <location>
        <begin position="77"/>
        <end position="101"/>
    </location>
</feature>
<evidence type="ECO:0000256" key="3">
    <source>
        <dbReference type="ARBA" id="ARBA00022475"/>
    </source>
</evidence>
<dbReference type="PROSITE" id="PS50928">
    <property type="entry name" value="ABC_TM1"/>
    <property type="match status" value="1"/>
</dbReference>
<dbReference type="GO" id="GO:0071916">
    <property type="term" value="F:dipeptide transmembrane transporter activity"/>
    <property type="evidence" value="ECO:0007669"/>
    <property type="project" value="TreeGrafter"/>
</dbReference>
<keyword evidence="6 7" id="KW-0472">Membrane</keyword>
<dbReference type="Pfam" id="PF00528">
    <property type="entry name" value="BPD_transp_1"/>
    <property type="match status" value="1"/>
</dbReference>
<dbReference type="InterPro" id="IPR050366">
    <property type="entry name" value="BP-dependent_transpt_permease"/>
</dbReference>
<keyword evidence="3" id="KW-1003">Cell membrane</keyword>
<dbReference type="EMBL" id="QZCH01000042">
    <property type="protein sequence ID" value="RJG38270.1"/>
    <property type="molecule type" value="Genomic_DNA"/>
</dbReference>
<comment type="subcellular location">
    <subcellularLocation>
        <location evidence="1 7">Cell membrane</location>
        <topology evidence="1 7">Multi-pass membrane protein</topology>
    </subcellularLocation>
</comment>
<gene>
    <name evidence="9" type="ORF">D1Z90_19160</name>
</gene>
<name>A0A418Y9T3_9GAMM</name>
<feature type="transmembrane region" description="Helical" evidence="7">
    <location>
        <begin position="138"/>
        <end position="156"/>
    </location>
</feature>
<dbReference type="GO" id="GO:0005886">
    <property type="term" value="C:plasma membrane"/>
    <property type="evidence" value="ECO:0007669"/>
    <property type="project" value="UniProtKB-SubCell"/>
</dbReference>
<sequence length="314" mass="33883">MNGFLKLLARNKKVAVGLAIVLTYIMIAVMAPLLTSHEPNKRVARPHQAPSAEHVMGTTRMGRDVYHLFMHGTKTSLAVGLGAGCMIVILGTALGVSAGYFGGKVDEIISLITNIALVIPQLPLLLVLAAFIGEASPLTIAIIIGCTSWAWGARVTRSQTLTLRNKEFIRASELACEPAWRIIFVEILPNLSSIIGLNFLGSIIYTIITEATLEFLGLGDPLAVSWGTMLYNAQNSSAMTVGAWWEVLVPCLAIAILGMGLALLNFGIDEIANPRLRTFSGMKKFNKRIKQLRQKQAIAGEPTPQAKTEVAYDG</sequence>
<evidence type="ECO:0000256" key="1">
    <source>
        <dbReference type="ARBA" id="ARBA00004651"/>
    </source>
</evidence>
<feature type="domain" description="ABC transmembrane type-1" evidence="8">
    <location>
        <begin position="73"/>
        <end position="265"/>
    </location>
</feature>